<feature type="transmembrane region" description="Helical" evidence="1">
    <location>
        <begin position="59"/>
        <end position="79"/>
    </location>
</feature>
<dbReference type="AlphaFoldDB" id="A0A1H3EAB4"/>
<proteinExistence type="predicted"/>
<dbReference type="RefSeq" id="WP_021073968.1">
    <property type="nucleotide sequence ID" value="NZ_FNPC01000001.1"/>
</dbReference>
<dbReference type="EMBL" id="FNPC01000001">
    <property type="protein sequence ID" value="SDX75178.1"/>
    <property type="molecule type" value="Genomic_DNA"/>
</dbReference>
<keyword evidence="1" id="KW-0812">Transmembrane</keyword>
<organism evidence="2 3">
    <name type="scientific">Halopenitus persicus</name>
    <dbReference type="NCBI Taxonomy" id="1048396"/>
    <lineage>
        <taxon>Archaea</taxon>
        <taxon>Methanobacteriati</taxon>
        <taxon>Methanobacteriota</taxon>
        <taxon>Stenosarchaea group</taxon>
        <taxon>Halobacteria</taxon>
        <taxon>Halobacteriales</taxon>
        <taxon>Haloferacaceae</taxon>
        <taxon>Halopenitus</taxon>
    </lineage>
</organism>
<name>A0A1H3EAB4_9EURY</name>
<dbReference type="Proteomes" id="UP000199079">
    <property type="component" value="Unassembled WGS sequence"/>
</dbReference>
<keyword evidence="1" id="KW-1133">Transmembrane helix</keyword>
<keyword evidence="1" id="KW-0472">Membrane</keyword>
<reference evidence="3" key="1">
    <citation type="submission" date="2016-10" db="EMBL/GenBank/DDBJ databases">
        <authorList>
            <person name="Varghese N."/>
            <person name="Submissions S."/>
        </authorList>
    </citation>
    <scope>NUCLEOTIDE SEQUENCE [LARGE SCALE GENOMIC DNA]</scope>
    <source>
        <strain evidence="3">DC30,IBRC 10041,KCTC 4046</strain>
    </source>
</reference>
<dbReference type="GeneID" id="43839517"/>
<sequence length="83" mass="8738">MPAKTGGSHAISAFVTLIIGTMFSKYLWSVAPPLGEAGVLAMTVIRESTGIAVPLTDQFAGSVVVMVGLSFVWGLVYHFSRHG</sequence>
<evidence type="ECO:0000313" key="3">
    <source>
        <dbReference type="Proteomes" id="UP000199079"/>
    </source>
</evidence>
<feature type="transmembrane region" description="Helical" evidence="1">
    <location>
        <begin position="7"/>
        <end position="28"/>
    </location>
</feature>
<protein>
    <submittedName>
        <fullName evidence="2">Uncharacterized protein</fullName>
    </submittedName>
</protein>
<evidence type="ECO:0000256" key="1">
    <source>
        <dbReference type="SAM" id="Phobius"/>
    </source>
</evidence>
<keyword evidence="3" id="KW-1185">Reference proteome</keyword>
<evidence type="ECO:0000313" key="2">
    <source>
        <dbReference type="EMBL" id="SDX75178.1"/>
    </source>
</evidence>
<gene>
    <name evidence="2" type="ORF">SAMN05216564_101335</name>
</gene>
<accession>A0A1H3EAB4</accession>
<dbReference type="OrthoDB" id="346415at2157"/>